<reference evidence="5 6" key="1">
    <citation type="journal article" date="2018" name="Mol. Biol. Evol.">
        <title>Broad Genomic Sampling Reveals a Smut Pathogenic Ancestry of the Fungal Clade Ustilaginomycotina.</title>
        <authorList>
            <person name="Kijpornyongpan T."/>
            <person name="Mondo S.J."/>
            <person name="Barry K."/>
            <person name="Sandor L."/>
            <person name="Lee J."/>
            <person name="Lipzen A."/>
            <person name="Pangilinan J."/>
            <person name="LaButti K."/>
            <person name="Hainaut M."/>
            <person name="Henrissat B."/>
            <person name="Grigoriev I.V."/>
            <person name="Spatafora J.W."/>
            <person name="Aime M.C."/>
        </authorList>
    </citation>
    <scope>NUCLEOTIDE SEQUENCE [LARGE SCALE GENOMIC DNA]</scope>
    <source>
        <strain evidence="5 6">MCA 4718</strain>
    </source>
</reference>
<dbReference type="RefSeq" id="XP_025351076.1">
    <property type="nucleotide sequence ID" value="XM_025493650.1"/>
</dbReference>
<protein>
    <recommendedName>
        <fullName evidence="4">Tetratricopeptide SHNi-TPR domain-containing protein</fullName>
    </recommendedName>
</protein>
<evidence type="ECO:0000256" key="1">
    <source>
        <dbReference type="ARBA" id="ARBA00022737"/>
    </source>
</evidence>
<feature type="region of interest" description="Disordered" evidence="3">
    <location>
        <begin position="319"/>
        <end position="355"/>
    </location>
</feature>
<feature type="domain" description="Tetratricopeptide SHNi-TPR" evidence="4">
    <location>
        <begin position="209"/>
        <end position="236"/>
    </location>
</feature>
<feature type="compositionally biased region" description="Basic and acidic residues" evidence="3">
    <location>
        <begin position="453"/>
        <end position="464"/>
    </location>
</feature>
<dbReference type="GO" id="GO:0005654">
    <property type="term" value="C:nucleoplasm"/>
    <property type="evidence" value="ECO:0007669"/>
    <property type="project" value="TreeGrafter"/>
</dbReference>
<dbReference type="EMBL" id="KZ819321">
    <property type="protein sequence ID" value="PWN23916.1"/>
    <property type="molecule type" value="Genomic_DNA"/>
</dbReference>
<evidence type="ECO:0000256" key="2">
    <source>
        <dbReference type="ARBA" id="ARBA00022803"/>
    </source>
</evidence>
<dbReference type="Proteomes" id="UP000245942">
    <property type="component" value="Unassembled WGS sequence"/>
</dbReference>
<evidence type="ECO:0000313" key="6">
    <source>
        <dbReference type="Proteomes" id="UP000245942"/>
    </source>
</evidence>
<dbReference type="AlphaFoldDB" id="A0A316UF81"/>
<feature type="compositionally biased region" description="Basic and acidic residues" evidence="3">
    <location>
        <begin position="1"/>
        <end position="19"/>
    </location>
</feature>
<dbReference type="GO" id="GO:0042393">
    <property type="term" value="F:histone binding"/>
    <property type="evidence" value="ECO:0007669"/>
    <property type="project" value="TreeGrafter"/>
</dbReference>
<organism evidence="5 6">
    <name type="scientific">Pseudomicrostroma glucosiphilum</name>
    <dbReference type="NCBI Taxonomy" id="1684307"/>
    <lineage>
        <taxon>Eukaryota</taxon>
        <taxon>Fungi</taxon>
        <taxon>Dikarya</taxon>
        <taxon>Basidiomycota</taxon>
        <taxon>Ustilaginomycotina</taxon>
        <taxon>Exobasidiomycetes</taxon>
        <taxon>Microstromatales</taxon>
        <taxon>Microstromatales incertae sedis</taxon>
        <taxon>Pseudomicrostroma</taxon>
    </lineage>
</organism>
<feature type="compositionally biased region" description="Low complexity" evidence="3">
    <location>
        <begin position="20"/>
        <end position="31"/>
    </location>
</feature>
<feature type="compositionally biased region" description="Low complexity" evidence="3">
    <location>
        <begin position="387"/>
        <end position="403"/>
    </location>
</feature>
<dbReference type="Gene3D" id="1.25.40.10">
    <property type="entry name" value="Tetratricopeptide repeat domain"/>
    <property type="match status" value="1"/>
</dbReference>
<dbReference type="Pfam" id="PF10516">
    <property type="entry name" value="SHNi-TPR"/>
    <property type="match status" value="1"/>
</dbReference>
<keyword evidence="2" id="KW-0802">TPR repeat</keyword>
<dbReference type="STRING" id="1684307.A0A316UF81"/>
<feature type="region of interest" description="Disordered" evidence="3">
    <location>
        <begin position="425"/>
        <end position="499"/>
    </location>
</feature>
<dbReference type="InterPro" id="IPR011990">
    <property type="entry name" value="TPR-like_helical_dom_sf"/>
</dbReference>
<evidence type="ECO:0000259" key="4">
    <source>
        <dbReference type="Pfam" id="PF10516"/>
    </source>
</evidence>
<feature type="region of interest" description="Disordered" evidence="3">
    <location>
        <begin position="376"/>
        <end position="403"/>
    </location>
</feature>
<dbReference type="GO" id="GO:0034080">
    <property type="term" value="P:CENP-A containing chromatin assembly"/>
    <property type="evidence" value="ECO:0007669"/>
    <property type="project" value="TreeGrafter"/>
</dbReference>
<dbReference type="InterPro" id="IPR019544">
    <property type="entry name" value="Tetratricopeptide_SHNi-TPR_dom"/>
</dbReference>
<accession>A0A316UF81</accession>
<dbReference type="GeneID" id="37015384"/>
<feature type="compositionally biased region" description="Acidic residues" evidence="3">
    <location>
        <begin position="133"/>
        <end position="155"/>
    </location>
</feature>
<evidence type="ECO:0000313" key="5">
    <source>
        <dbReference type="EMBL" id="PWN23916.1"/>
    </source>
</evidence>
<dbReference type="GO" id="GO:0006335">
    <property type="term" value="P:DNA replication-dependent chromatin assembly"/>
    <property type="evidence" value="ECO:0007669"/>
    <property type="project" value="TreeGrafter"/>
</dbReference>
<name>A0A316UF81_9BASI</name>
<dbReference type="PANTHER" id="PTHR15081:SF1">
    <property type="entry name" value="NUCLEAR AUTOANTIGENIC SPERM PROTEIN"/>
    <property type="match status" value="1"/>
</dbReference>
<dbReference type="PANTHER" id="PTHR15081">
    <property type="entry name" value="NUCLEAR AUTOANTIGENIC SPERM PROTEIN NASP -RELATED"/>
    <property type="match status" value="1"/>
</dbReference>
<sequence>MTEAEQTKAEPEVKQEGKVEAPAAAESSVSPRQTLDEAHRYMALKQWEKAADQYAVALEALSEQHSEDAPVLAPVLHRYGRCLLEHAIATSGALGGGGGAAGASEAPLPKRKAESADASSSKPADPRFSFGGDAEDEEEDEEEQEGQEEDGEDADDLSTAFSVLDLARIIYQKLLKGESEDEKAEDVEASLETLDGQKWDHLKIKTELAEVLNDLGDVGLESENFSQASSDYESSLLIISPMLHPHSRRLADAYLRLGLALEFHPEPERQSTASKFVQSAANALKTRLEALQSRQGLLAKGDEAEARAQAAAVKAREEKALAESREASEAGADSKGKGKGKQVERFAEKDDVAEMDEVKVEKELKDVEEMIAELNAKLEEYNNPQNGAPSQSGAGSSGASAGGVAIPESAKLALQQAINDAFLGASTNSLSGAPASDKPVTDITGMVKRKKRAAEEGSEGKGKSVESAVEAAGTAVSAPSAPIEEPQSKRAKVEDAEEA</sequence>
<proteinExistence type="predicted"/>
<feature type="region of interest" description="Disordered" evidence="3">
    <location>
        <begin position="94"/>
        <end position="155"/>
    </location>
</feature>
<feature type="region of interest" description="Disordered" evidence="3">
    <location>
        <begin position="1"/>
        <end position="34"/>
    </location>
</feature>
<gene>
    <name evidence="5" type="ORF">BCV69DRAFT_288946</name>
</gene>
<feature type="compositionally biased region" description="Basic and acidic residues" evidence="3">
    <location>
        <begin position="486"/>
        <end position="499"/>
    </location>
</feature>
<dbReference type="OrthoDB" id="5587616at2759"/>
<keyword evidence="1" id="KW-0677">Repeat</keyword>
<dbReference type="InterPro" id="IPR051730">
    <property type="entry name" value="NASP-like"/>
</dbReference>
<keyword evidence="6" id="KW-1185">Reference proteome</keyword>
<evidence type="ECO:0000256" key="3">
    <source>
        <dbReference type="SAM" id="MobiDB-lite"/>
    </source>
</evidence>